<evidence type="ECO:0000256" key="6">
    <source>
        <dbReference type="ARBA" id="ARBA00023036"/>
    </source>
</evidence>
<dbReference type="GO" id="GO:0005829">
    <property type="term" value="C:cytosol"/>
    <property type="evidence" value="ECO:0007669"/>
    <property type="project" value="UniProtKB-SubCell"/>
</dbReference>
<reference evidence="11 12" key="1">
    <citation type="journal article" date="2009" name="Science">
        <title>Genome sequence, comparative analysis, and population genetics of the domestic horse.</title>
        <authorList>
            <consortium name="Broad Institute Genome Sequencing Platform"/>
            <consortium name="Broad Institute Whole Genome Assembly Team"/>
            <person name="Wade C.M."/>
            <person name="Giulotto E."/>
            <person name="Sigurdsson S."/>
            <person name="Zoli M."/>
            <person name="Gnerre S."/>
            <person name="Imsland F."/>
            <person name="Lear T.L."/>
            <person name="Adelson D.L."/>
            <person name="Bailey E."/>
            <person name="Bellone R.R."/>
            <person name="Bloecker H."/>
            <person name="Distl O."/>
            <person name="Edgar R.C."/>
            <person name="Garber M."/>
            <person name="Leeb T."/>
            <person name="Mauceli E."/>
            <person name="MacLeod J.N."/>
            <person name="Penedo M.C.T."/>
            <person name="Raison J.M."/>
            <person name="Sharpe T."/>
            <person name="Vogel J."/>
            <person name="Andersson L."/>
            <person name="Antczak D.F."/>
            <person name="Biagi T."/>
            <person name="Binns M.M."/>
            <person name="Chowdhary B.P."/>
            <person name="Coleman S.J."/>
            <person name="Della Valle G."/>
            <person name="Fryc S."/>
            <person name="Guerin G."/>
            <person name="Hasegawa T."/>
            <person name="Hill E.W."/>
            <person name="Jurka J."/>
            <person name="Kiialainen A."/>
            <person name="Lindgren G."/>
            <person name="Liu J."/>
            <person name="Magnani E."/>
            <person name="Mickelson J.R."/>
            <person name="Murray J."/>
            <person name="Nergadze S.G."/>
            <person name="Onofrio R."/>
            <person name="Pedroni S."/>
            <person name="Piras M.F."/>
            <person name="Raudsepp T."/>
            <person name="Rocchi M."/>
            <person name="Roeed K.H."/>
            <person name="Ryder O.A."/>
            <person name="Searle S."/>
            <person name="Skow L."/>
            <person name="Swinburne J.E."/>
            <person name="Syvaenen A.C."/>
            <person name="Tozaki T."/>
            <person name="Valberg S.J."/>
            <person name="Vaudin M."/>
            <person name="White J.R."/>
            <person name="Zody M.C."/>
            <person name="Lander E.S."/>
            <person name="Lindblad-Toh K."/>
        </authorList>
    </citation>
    <scope>NUCLEOTIDE SEQUENCE [LARGE SCALE GENOMIC DNA]</scope>
    <source>
        <strain evidence="11 12">Thoroughbred</strain>
    </source>
</reference>
<dbReference type="InterPro" id="IPR036249">
    <property type="entry name" value="Thioredoxin-like_sf"/>
</dbReference>
<dbReference type="InterPro" id="IPR006993">
    <property type="entry name" value="Glut_rich_SH3-bd"/>
</dbReference>
<gene>
    <name evidence="13" type="primary">SH3BGRL</name>
</gene>
<dbReference type="Ensembl" id="ENSECAT00000013059.4">
    <property type="protein sequence ID" value="ENSECAP00000010333.4"/>
    <property type="gene ID" value="ENSECAG00000012612.4"/>
</dbReference>
<comment type="function">
    <text evidence="9">Appears to function as an adapter protein that bridges proteins together or proteins with mRNAs. May function as a ubiquitin ligase-substrate adapter. Additionally, associates with translating cytoplasmic ribosomes and may promote the expression of specific mRNAs.</text>
</comment>
<evidence type="ECO:0000313" key="13">
    <source>
        <dbReference type="VGNC" id="VGNC:22931"/>
    </source>
</evidence>
<dbReference type="FunFam" id="3.40.30.10:FF:000065">
    <property type="entry name" value="SH3 domain-binding glutamic acid-rich-like protein"/>
    <property type="match status" value="1"/>
</dbReference>
<evidence type="ECO:0000313" key="11">
    <source>
        <dbReference type="Ensembl" id="ENSECAP00000010333.4"/>
    </source>
</evidence>
<protein>
    <recommendedName>
        <fullName evidence="8">SH3 domain-binding glutamic acid-rich-like protein 1</fullName>
    </recommendedName>
</protein>
<accession>F6RMM1</accession>
<dbReference type="CDD" id="cd03030">
    <property type="entry name" value="GRX_SH3BGR"/>
    <property type="match status" value="1"/>
</dbReference>
<evidence type="ECO:0000256" key="8">
    <source>
        <dbReference type="ARBA" id="ARBA00042661"/>
    </source>
</evidence>
<dbReference type="GO" id="GO:0005737">
    <property type="term" value="C:cytoplasm"/>
    <property type="evidence" value="ECO:0000318"/>
    <property type="project" value="GO_Central"/>
</dbReference>
<dbReference type="GO" id="GO:0005634">
    <property type="term" value="C:nucleus"/>
    <property type="evidence" value="ECO:0007669"/>
    <property type="project" value="UniProtKB-ARBA"/>
</dbReference>
<evidence type="ECO:0000256" key="5">
    <source>
        <dbReference type="ARBA" id="ARBA00022490"/>
    </source>
</evidence>
<evidence type="ECO:0000256" key="1">
    <source>
        <dbReference type="ARBA" id="ARBA00004236"/>
    </source>
</evidence>
<keyword evidence="4" id="KW-1003">Cell membrane</keyword>
<dbReference type="PANTHER" id="PTHR12232">
    <property type="entry name" value="SH3 DOMAIN-BINDING GLUTAMIC ACID-RICH-LIKE PROTEIN"/>
    <property type="match status" value="1"/>
</dbReference>
<evidence type="ECO:0000256" key="9">
    <source>
        <dbReference type="ARBA" id="ARBA00045879"/>
    </source>
</evidence>
<dbReference type="AlphaFoldDB" id="F6RMM1"/>
<dbReference type="FunCoup" id="F6RMM1">
    <property type="interactions" value="1298"/>
</dbReference>
<evidence type="ECO:0007829" key="14">
    <source>
        <dbReference type="PeptideAtlas" id="F6RMM1"/>
    </source>
</evidence>
<dbReference type="Gene3D" id="3.40.30.10">
    <property type="entry name" value="Glutaredoxin"/>
    <property type="match status" value="1"/>
</dbReference>
<proteinExistence type="evidence at protein level"/>
<reference evidence="11" key="3">
    <citation type="submission" date="2025-09" db="UniProtKB">
        <authorList>
            <consortium name="Ensembl"/>
        </authorList>
    </citation>
    <scope>IDENTIFICATION</scope>
    <source>
        <strain evidence="11">Thoroughbred</strain>
    </source>
</reference>
<comment type="similarity">
    <text evidence="3">Belongs to the SH3BGR family.</text>
</comment>
<reference evidence="11" key="2">
    <citation type="submission" date="2025-08" db="UniProtKB">
        <authorList>
            <consortium name="Ensembl"/>
        </authorList>
    </citation>
    <scope>IDENTIFICATION</scope>
    <source>
        <strain evidence="11">Thoroughbred</strain>
    </source>
</reference>
<keyword evidence="6" id="KW-0729">SH3-binding</keyword>
<organism evidence="11 12">
    <name type="scientific">Equus caballus</name>
    <name type="common">Horse</name>
    <dbReference type="NCBI Taxonomy" id="9796"/>
    <lineage>
        <taxon>Eukaryota</taxon>
        <taxon>Metazoa</taxon>
        <taxon>Chordata</taxon>
        <taxon>Craniata</taxon>
        <taxon>Vertebrata</taxon>
        <taxon>Euteleostomi</taxon>
        <taxon>Mammalia</taxon>
        <taxon>Eutheria</taxon>
        <taxon>Laurasiatheria</taxon>
        <taxon>Perissodactyla</taxon>
        <taxon>Equidae</taxon>
        <taxon>Equus</taxon>
    </lineage>
</organism>
<dbReference type="VGNC" id="VGNC:22931">
    <property type="gene designation" value="SH3BGRL"/>
</dbReference>
<dbReference type="STRING" id="9796.ENSECAP00000010333"/>
<comment type="subcellular location">
    <subcellularLocation>
        <location evidence="1">Cell membrane</location>
    </subcellularLocation>
    <subcellularLocation>
        <location evidence="2">Cytoplasm</location>
        <location evidence="2">Cytosol</location>
    </subcellularLocation>
</comment>
<dbReference type="PaxDb" id="9796-ENSECAP00000010333"/>
<evidence type="ECO:0000256" key="3">
    <source>
        <dbReference type="ARBA" id="ARBA00007764"/>
    </source>
</evidence>
<keyword evidence="5" id="KW-0963">Cytoplasm</keyword>
<dbReference type="InterPro" id="IPR051033">
    <property type="entry name" value="SH3BGR"/>
</dbReference>
<evidence type="ECO:0000256" key="4">
    <source>
        <dbReference type="ARBA" id="ARBA00022475"/>
    </source>
</evidence>
<dbReference type="PANTHER" id="PTHR12232:SF5">
    <property type="entry name" value="ADAPTER SH3BGRL"/>
    <property type="match status" value="1"/>
</dbReference>
<comment type="subunit">
    <text evidence="10">Monomer. Interacts with PFN1/Profilin-1. Interacts with ERBB2. Interacts with ATG12. Interacts with BECN1. Interacts with translating ribosomes.</text>
</comment>
<dbReference type="GO" id="GO:0017124">
    <property type="term" value="F:SH3 domain binding"/>
    <property type="evidence" value="ECO:0007669"/>
    <property type="project" value="UniProtKB-KW"/>
</dbReference>
<evidence type="ECO:0000256" key="10">
    <source>
        <dbReference type="ARBA" id="ARBA00047101"/>
    </source>
</evidence>
<name>F6RMM1_HORSE</name>
<dbReference type="GO" id="GO:0005886">
    <property type="term" value="C:plasma membrane"/>
    <property type="evidence" value="ECO:0007669"/>
    <property type="project" value="UniProtKB-SubCell"/>
</dbReference>
<keyword evidence="14" id="KW-1267">Proteomics identification</keyword>
<dbReference type="GeneTree" id="ENSGT00940000156017"/>
<evidence type="ECO:0000313" key="12">
    <source>
        <dbReference type="Proteomes" id="UP000002281"/>
    </source>
</evidence>
<dbReference type="Proteomes" id="UP000002281">
    <property type="component" value="Chromosome X"/>
</dbReference>
<dbReference type="InParanoid" id="F6RMM1"/>
<keyword evidence="12" id="KW-1185">Reference proteome</keyword>
<dbReference type="SUPFAM" id="SSF52833">
    <property type="entry name" value="Thioredoxin-like"/>
    <property type="match status" value="1"/>
</dbReference>
<sequence length="134" mass="14981">MVIRVYIASSSGSTAIKKKQQDVLGFLEANKIGFEEKDIAANEENRKWMRENVPENSRPATGYPLPPQIFNESQYRGDYDAFFEARENNAVYAFLGLTAPPGSKATTGTTVAAHDGVFREKSAVQHGYRIRHIK</sequence>
<dbReference type="Pfam" id="PF04908">
    <property type="entry name" value="SH3BGR"/>
    <property type="match status" value="1"/>
</dbReference>
<dbReference type="HOGENOM" id="CLU_084862_3_0_1"/>
<keyword evidence="7" id="KW-0472">Membrane</keyword>
<dbReference type="Bgee" id="ENSECAG00000012612">
    <property type="expression patterns" value="Expressed in leukocyte and 23 other cell types or tissues"/>
</dbReference>
<evidence type="ECO:0000256" key="7">
    <source>
        <dbReference type="ARBA" id="ARBA00023136"/>
    </source>
</evidence>
<evidence type="ECO:0000256" key="2">
    <source>
        <dbReference type="ARBA" id="ARBA00004514"/>
    </source>
</evidence>